<accession>A0A3E4PXA5</accession>
<organism evidence="1 3">
    <name type="scientific">Dorea formicigenerans</name>
    <dbReference type="NCBI Taxonomy" id="39486"/>
    <lineage>
        <taxon>Bacteria</taxon>
        <taxon>Bacillati</taxon>
        <taxon>Bacillota</taxon>
        <taxon>Clostridia</taxon>
        <taxon>Lachnospirales</taxon>
        <taxon>Lachnospiraceae</taxon>
        <taxon>Dorea</taxon>
    </lineage>
</organism>
<protein>
    <submittedName>
        <fullName evidence="1">Uncharacterized protein</fullName>
    </submittedName>
</protein>
<proteinExistence type="predicted"/>
<evidence type="ECO:0000313" key="4">
    <source>
        <dbReference type="Proteomes" id="UP000284152"/>
    </source>
</evidence>
<dbReference type="AlphaFoldDB" id="A0A3E4PXA5"/>
<evidence type="ECO:0000313" key="2">
    <source>
        <dbReference type="EMBL" id="RHK64088.1"/>
    </source>
</evidence>
<reference evidence="3 4" key="1">
    <citation type="submission" date="2018-08" db="EMBL/GenBank/DDBJ databases">
        <title>A genome reference for cultivated species of the human gut microbiota.</title>
        <authorList>
            <person name="Zou Y."/>
            <person name="Xue W."/>
            <person name="Luo G."/>
        </authorList>
    </citation>
    <scope>NUCLEOTIDE SEQUENCE [LARGE SCALE GENOMIC DNA]</scope>
    <source>
        <strain evidence="2 4">AF42-21</strain>
        <strain evidence="1 3">TF09-3</strain>
    </source>
</reference>
<gene>
    <name evidence="2" type="ORF">DW054_06625</name>
    <name evidence="1" type="ORF">DXC93_06495</name>
</gene>
<dbReference type="Proteomes" id="UP000261324">
    <property type="component" value="Unassembled WGS sequence"/>
</dbReference>
<dbReference type="Proteomes" id="UP000284152">
    <property type="component" value="Unassembled WGS sequence"/>
</dbReference>
<evidence type="ECO:0000313" key="3">
    <source>
        <dbReference type="Proteomes" id="UP000261324"/>
    </source>
</evidence>
<name>A0A3E4PXA5_9FIRM</name>
<sequence length="86" mass="9925">MTVFFNFFKKSATKRLLAYRYGARKGNLTFFQNYSLNRGFHSLYGVKEENIFILNLTFGSCRSLYGAKKIFHSIVGNNGVAWVVRV</sequence>
<comment type="caution">
    <text evidence="1">The sequence shown here is derived from an EMBL/GenBank/DDBJ whole genome shotgun (WGS) entry which is preliminary data.</text>
</comment>
<dbReference type="EMBL" id="QRNS01000008">
    <property type="protein sequence ID" value="RHK64088.1"/>
    <property type="molecule type" value="Genomic_DNA"/>
</dbReference>
<dbReference type="EMBL" id="QSRA01000006">
    <property type="protein sequence ID" value="RGK84679.1"/>
    <property type="molecule type" value="Genomic_DNA"/>
</dbReference>
<evidence type="ECO:0000313" key="1">
    <source>
        <dbReference type="EMBL" id="RGK84679.1"/>
    </source>
</evidence>